<dbReference type="InterPro" id="IPR039724">
    <property type="entry name" value="WDR91"/>
</dbReference>
<dbReference type="GO" id="GO:0045022">
    <property type="term" value="P:early endosome to late endosome transport"/>
    <property type="evidence" value="ECO:0007669"/>
    <property type="project" value="InterPro"/>
</dbReference>
<feature type="region of interest" description="Disordered" evidence="5">
    <location>
        <begin position="262"/>
        <end position="283"/>
    </location>
</feature>
<evidence type="ECO:0000256" key="3">
    <source>
        <dbReference type="ARBA" id="ARBA00006128"/>
    </source>
</evidence>
<evidence type="ECO:0000259" key="6">
    <source>
        <dbReference type="Pfam" id="PF23138"/>
    </source>
</evidence>
<comment type="subcellular location">
    <subcellularLocation>
        <location evidence="1">Early endosome</location>
    </subcellularLocation>
    <subcellularLocation>
        <location evidence="2">Late endosome</location>
    </subcellularLocation>
</comment>
<dbReference type="EMBL" id="LR005534">
    <property type="protein sequence ID" value="SVE75153.1"/>
    <property type="molecule type" value="mRNA"/>
</dbReference>
<dbReference type="PANTHER" id="PTHR13083:SF3">
    <property type="entry name" value="WD REPEAT-CONTAINING PROTEIN 91"/>
    <property type="match status" value="1"/>
</dbReference>
<name>A0A4Y7M5R5_9CRUS</name>
<dbReference type="GO" id="GO:0031902">
    <property type="term" value="C:late endosome membrane"/>
    <property type="evidence" value="ECO:0007669"/>
    <property type="project" value="TreeGrafter"/>
</dbReference>
<proteinExistence type="evidence at transcript level"/>
<evidence type="ECO:0000256" key="2">
    <source>
        <dbReference type="ARBA" id="ARBA00004603"/>
    </source>
</evidence>
<feature type="domain" description="ARMC9 CTLH-like" evidence="6">
    <location>
        <begin position="47"/>
        <end position="168"/>
    </location>
</feature>
<evidence type="ECO:0000256" key="5">
    <source>
        <dbReference type="SAM" id="MobiDB-lite"/>
    </source>
</evidence>
<dbReference type="PANTHER" id="PTHR13083">
    <property type="entry name" value="WD REPEAT-CONTAINING PROTEIN 91"/>
    <property type="match status" value="1"/>
</dbReference>
<keyword evidence="4" id="KW-0967">Endosome</keyword>
<gene>
    <name evidence="7" type="primary">EOG090X0719</name>
</gene>
<dbReference type="GO" id="GO:0031901">
    <property type="term" value="C:early endosome membrane"/>
    <property type="evidence" value="ECO:0007669"/>
    <property type="project" value="TreeGrafter"/>
</dbReference>
<evidence type="ECO:0000256" key="1">
    <source>
        <dbReference type="ARBA" id="ARBA00004412"/>
    </source>
</evidence>
<evidence type="ECO:0000313" key="7">
    <source>
        <dbReference type="EMBL" id="SVE75153.1"/>
    </source>
</evidence>
<comment type="similarity">
    <text evidence="3">Belongs to the WD repeat WDR91 family.</text>
</comment>
<dbReference type="Pfam" id="PF23138">
    <property type="entry name" value="CTLH_Armc9"/>
    <property type="match status" value="1"/>
</dbReference>
<organism evidence="7">
    <name type="scientific">Daphnia dolichocephala</name>
    <dbReference type="NCBI Taxonomy" id="2282166"/>
    <lineage>
        <taxon>Eukaryota</taxon>
        <taxon>Metazoa</taxon>
        <taxon>Ecdysozoa</taxon>
        <taxon>Arthropoda</taxon>
        <taxon>Crustacea</taxon>
        <taxon>Branchiopoda</taxon>
        <taxon>Diplostraca</taxon>
        <taxon>Cladocera</taxon>
        <taxon>Anomopoda</taxon>
        <taxon>Daphniidae</taxon>
        <taxon>Daphnia</taxon>
    </lineage>
</organism>
<dbReference type="GO" id="GO:0051898">
    <property type="term" value="P:negative regulation of phosphatidylinositol 3-kinase/protein kinase B signal transduction"/>
    <property type="evidence" value="ECO:0007669"/>
    <property type="project" value="InterPro"/>
</dbReference>
<dbReference type="InterPro" id="IPR056327">
    <property type="entry name" value="ARMC9_CTLH-like_dom"/>
</dbReference>
<protein>
    <submittedName>
        <fullName evidence="7">EOG090X0719</fullName>
    </submittedName>
</protein>
<dbReference type="GO" id="GO:0141039">
    <property type="term" value="F:phosphatidylinositol 3-kinase inhibitor activity"/>
    <property type="evidence" value="ECO:0007669"/>
    <property type="project" value="InterPro"/>
</dbReference>
<accession>A0A4Y7M5R5</accession>
<sequence length="283" mass="32330">MLTIAIGPNAIRRLLLLRGLEAVLKTSSVKLKTSQHKGGRPDKIVEQFVHFITLYDLNGLKDYWNHFDQSVFERLDQNFMPAIKKMENSLLRMYLINACINGKQEKVQEFFEKLGSELQHQLEWKDWFALPFIKNPEENPAYMVYFTRQWQDTMLISLHNLLAVSFQCLPQPKLTTYNEEAGRVTRLQAENDQLKSKLARSNVCDTHEPGSCNILSSDNLPPGLDLIDEFYLIPVDTSPADNHSRSFRSFIRGFGTNNSGISGSLNTSPLSGRRASSSPMNRF</sequence>
<dbReference type="AlphaFoldDB" id="A0A4Y7M5R5"/>
<reference evidence="7" key="1">
    <citation type="submission" date="2018-08" db="EMBL/GenBank/DDBJ databases">
        <authorList>
            <person name="Cornetti L."/>
        </authorList>
    </citation>
    <scope>NUCLEOTIDE SEQUENCE</scope>
    <source>
        <strain evidence="7">ZA-DOLI</strain>
    </source>
</reference>
<evidence type="ECO:0000256" key="4">
    <source>
        <dbReference type="ARBA" id="ARBA00022753"/>
    </source>
</evidence>